<protein>
    <submittedName>
        <fullName evidence="1">Uncharacterized protein</fullName>
    </submittedName>
</protein>
<name>Q1K085_DESA6</name>
<reference evidence="1" key="2">
    <citation type="submission" date="2006-05" db="EMBL/GenBank/DDBJ databases">
        <title>Sequencing of the draft genome and assembly of Desulfuromonas acetoxidans DSM 684.</title>
        <authorList>
            <consortium name="US DOE Joint Genome Institute (JGI-PGF)"/>
            <person name="Copeland A."/>
            <person name="Lucas S."/>
            <person name="Lapidus A."/>
            <person name="Barry K."/>
            <person name="Detter J.C."/>
            <person name="Glavina del Rio T."/>
            <person name="Hammon N."/>
            <person name="Israni S."/>
            <person name="Dalin E."/>
            <person name="Tice H."/>
            <person name="Bruce D."/>
            <person name="Pitluck S."/>
            <person name="Richardson P."/>
        </authorList>
    </citation>
    <scope>NUCLEOTIDE SEQUENCE [LARGE SCALE GENOMIC DNA]</scope>
    <source>
        <strain evidence="1">DSM 684</strain>
    </source>
</reference>
<accession>Q1K085</accession>
<comment type="caution">
    <text evidence="1">The sequence shown here is derived from an EMBL/GenBank/DDBJ whole genome shotgun (WGS) entry which is preliminary data.</text>
</comment>
<dbReference type="RefSeq" id="WP_005999967.1">
    <property type="nucleotide sequence ID" value="NZ_AAEW02000007.1"/>
</dbReference>
<organism evidence="1 2">
    <name type="scientific">Desulfuromonas acetoxidans (strain DSM 684 / 11070)</name>
    <dbReference type="NCBI Taxonomy" id="281689"/>
    <lineage>
        <taxon>Bacteria</taxon>
        <taxon>Pseudomonadati</taxon>
        <taxon>Thermodesulfobacteriota</taxon>
        <taxon>Desulfuromonadia</taxon>
        <taxon>Desulfuromonadales</taxon>
        <taxon>Desulfuromonadaceae</taxon>
        <taxon>Desulfuromonas</taxon>
    </lineage>
</organism>
<dbReference type="Proteomes" id="UP000005695">
    <property type="component" value="Unassembled WGS sequence"/>
</dbReference>
<dbReference type="AlphaFoldDB" id="Q1K085"/>
<gene>
    <name evidence="1" type="ORF">Dace_2357</name>
</gene>
<evidence type="ECO:0000313" key="2">
    <source>
        <dbReference type="Proteomes" id="UP000005695"/>
    </source>
</evidence>
<sequence length="110" mass="12305">MRNQDPPNEIDMKPGEAMMLAIDWTESDEIPDGETIVANNNRGTTRAEIYDDTGSDVSEAMIETGSFSYEGQQIMARVYNVVSRRRYTLKFYAATSDGNVVEDQIEITGV</sequence>
<reference evidence="1" key="1">
    <citation type="submission" date="2006-05" db="EMBL/GenBank/DDBJ databases">
        <title>Annotation of the draft genome assembly of Desulfuromonas acetoxidans DSM 684.</title>
        <authorList>
            <consortium name="US DOE Joint Genome Institute (JGI-ORNL)"/>
            <person name="Larimer F."/>
            <person name="Land M."/>
            <person name="Hauser L."/>
        </authorList>
    </citation>
    <scope>NUCLEOTIDE SEQUENCE [LARGE SCALE GENOMIC DNA]</scope>
    <source>
        <strain evidence="1">DSM 684</strain>
    </source>
</reference>
<dbReference type="EMBL" id="AAEW02000007">
    <property type="protein sequence ID" value="EAT16056.1"/>
    <property type="molecule type" value="Genomic_DNA"/>
</dbReference>
<proteinExistence type="predicted"/>
<keyword evidence="2" id="KW-1185">Reference proteome</keyword>
<evidence type="ECO:0000313" key="1">
    <source>
        <dbReference type="EMBL" id="EAT16056.1"/>
    </source>
</evidence>